<dbReference type="OrthoDB" id="6693298at2759"/>
<organism evidence="2 3">
    <name type="scientific">Chironomus riparius</name>
    <dbReference type="NCBI Taxonomy" id="315576"/>
    <lineage>
        <taxon>Eukaryota</taxon>
        <taxon>Metazoa</taxon>
        <taxon>Ecdysozoa</taxon>
        <taxon>Arthropoda</taxon>
        <taxon>Hexapoda</taxon>
        <taxon>Insecta</taxon>
        <taxon>Pterygota</taxon>
        <taxon>Neoptera</taxon>
        <taxon>Endopterygota</taxon>
        <taxon>Diptera</taxon>
        <taxon>Nematocera</taxon>
        <taxon>Chironomoidea</taxon>
        <taxon>Chironomidae</taxon>
        <taxon>Chironominae</taxon>
        <taxon>Chironomus</taxon>
    </lineage>
</organism>
<accession>A0A9N9RN91</accession>
<proteinExistence type="predicted"/>
<dbReference type="InterPro" id="IPR007111">
    <property type="entry name" value="NACHT_NTPase"/>
</dbReference>
<reference evidence="2" key="1">
    <citation type="submission" date="2022-01" db="EMBL/GenBank/DDBJ databases">
        <authorList>
            <person name="King R."/>
        </authorList>
    </citation>
    <scope>NUCLEOTIDE SEQUENCE</scope>
</reference>
<gene>
    <name evidence="2" type="ORF">CHIRRI_LOCUS3050</name>
</gene>
<sequence length="1461" mass="172053">MSKQIIINSTSNLNQLLEIDEHEYQNKQSINQLQISDVPSLNNGIELLTQEYFKSKITSYPNLIGVILKINEEISEKLNNDQQFYNIWNKPSFFIAFQSTFGDHCCKIFWKIPENESFYSLLIDDDTNEDVSLFFRDFLEGELKDGRSGILKPFQVKGKIRIQEVGDEMGRSLLDLAVLRNQQTVTERLMRHEFYTSEAINHAWTNYIENDKEMIKNTANEIILILLKSNSTIPNDFNYEQASQKVQEFVDYCEDIHEDVNENKFENLNTKLDKYPNMIYFYNRNNQSLLAHAFKNRNYDILKYLERGITIGPHEDIKDVYKNVISDNIANSLRTTNRQNSNENPESHLLSLRFKSRIGNNDQYSHQKWRYVNEAFENINANKYCSLILKVTAECKKLRIFFDFRHDSTYYMDPATSIFSRGIIYEGGSIFIGAKNLIDDQKKFEVFGVLIHELCHLAIYMTFMNRNFDPFSLGKSKEKKRFHNKVMNQCKDKQDCETLVKNVLSCYSESIQCSEMIVVAPQLMITYQNDTERVEDLRKLFSELFKYSEEVVEPELERALPVLKSLWDEKPVTFKDLTKPMKAKIWHAEINFQGVETTFYQLIGSDQEILEVLLFEDIVDILLKNLVSEIGETCELDLKYELSERSFINRDIEAKLRKLMPLSYKQELDKYSMNFEEIEIEARSKQIMILADFAGTGKTTIFKHYTKKLKSINENHWVSFINLRKCQEVFEIFDKISTTEQVLKLLLKILKPQSQVEVKIFIKLFFDGNVILLLDGFDEISQKYTATLLKIFKIWKEMNLSNELWISTRPHHVKELEDFFDVSAYKFKPFLEHERMNYINEILIKNDVSDDQEEIYKEISKFITKLEKHSVDLQSVDNSLIIQMITELYTQKAIKLDTSSRYELYLIMIKTQKKKNGIKIPNEDRDRLTKLSIWEVHQVLALMVIFGTDLEEKLGFKLNEMSLIKKWKKVSKDWTSKMIQQYGFVTVDMDALNNEENVSASKNIPAKQSNIKFSTRSPFQDSQHHPIKEVQLSLNITVKASPIDFIHRTYAEFFVAQFMIDFIFNDNGDMKEEAIQRKFKLFEAIMRDTEKLSVVQEFILSHIENEAQADGKVLDEDVQKLIFENILQIHKDFKVLNDSDAQKMCKYFKNYATLACVCPEIVEVLWKFEDSGNFLNFLIRKFSASSKTNIEWIIKSAELCFGSNWNEKFNRSDKALITDEEIEKFKLENADEQKWDCDKNMLQISDLVDKNFESDVIYGFYKALDMSLIANFNIFKEISQKVKNLINQEAFARKCFKELNFDEASKEIVGYVLNIIHSYFVDDPETLRCFLFKNSPNKCPALVQSFSSRDPEVFRLVKNFYLNYKIQNSWKEIQDIILDNMGIIQLINGVNSQFYSDFRDFIKEVFRSNNLRIEDELKNYFSDKKFFEFQVKLFKNLEDFCSTICPTLTVDWFKRKCDKDF</sequence>
<protein>
    <recommendedName>
        <fullName evidence="1">NACHT domain-containing protein</fullName>
    </recommendedName>
</protein>
<evidence type="ECO:0000259" key="1">
    <source>
        <dbReference type="Pfam" id="PF05729"/>
    </source>
</evidence>
<dbReference type="SUPFAM" id="SSF52540">
    <property type="entry name" value="P-loop containing nucleoside triphosphate hydrolases"/>
    <property type="match status" value="1"/>
</dbReference>
<keyword evidence="3" id="KW-1185">Reference proteome</keyword>
<dbReference type="InterPro" id="IPR027417">
    <property type="entry name" value="P-loop_NTPase"/>
</dbReference>
<dbReference type="Gene3D" id="3.40.50.300">
    <property type="entry name" value="P-loop containing nucleotide triphosphate hydrolases"/>
    <property type="match status" value="1"/>
</dbReference>
<evidence type="ECO:0000313" key="3">
    <source>
        <dbReference type="Proteomes" id="UP001153620"/>
    </source>
</evidence>
<dbReference type="Pfam" id="PF05729">
    <property type="entry name" value="NACHT"/>
    <property type="match status" value="1"/>
</dbReference>
<name>A0A9N9RN91_9DIPT</name>
<reference evidence="2" key="2">
    <citation type="submission" date="2022-10" db="EMBL/GenBank/DDBJ databases">
        <authorList>
            <consortium name="ENA_rothamsted_submissions"/>
            <consortium name="culmorum"/>
            <person name="King R."/>
        </authorList>
    </citation>
    <scope>NUCLEOTIDE SEQUENCE</scope>
</reference>
<dbReference type="EMBL" id="OU895877">
    <property type="protein sequence ID" value="CAG9800099.1"/>
    <property type="molecule type" value="Genomic_DNA"/>
</dbReference>
<evidence type="ECO:0000313" key="2">
    <source>
        <dbReference type="EMBL" id="CAG9800099.1"/>
    </source>
</evidence>
<feature type="domain" description="NACHT" evidence="1">
    <location>
        <begin position="693"/>
        <end position="843"/>
    </location>
</feature>
<dbReference type="Proteomes" id="UP001153620">
    <property type="component" value="Chromosome 1"/>
</dbReference>